<reference evidence="1 2" key="1">
    <citation type="submission" date="2017-09" db="EMBL/GenBank/DDBJ databases">
        <title>WGS assembly of Aquilegia coerulea Goldsmith.</title>
        <authorList>
            <person name="Hodges S."/>
            <person name="Kramer E."/>
            <person name="Nordborg M."/>
            <person name="Tomkins J."/>
            <person name="Borevitz J."/>
            <person name="Derieg N."/>
            <person name="Yan J."/>
            <person name="Mihaltcheva S."/>
            <person name="Hayes R.D."/>
            <person name="Rokhsar D."/>
        </authorList>
    </citation>
    <scope>NUCLEOTIDE SEQUENCE [LARGE SCALE GENOMIC DNA]</scope>
    <source>
        <strain evidence="2">cv. Goldsmith</strain>
    </source>
</reference>
<evidence type="ECO:0000313" key="2">
    <source>
        <dbReference type="Proteomes" id="UP000230069"/>
    </source>
</evidence>
<gene>
    <name evidence="1" type="ORF">AQUCO_00300200v1</name>
</gene>
<dbReference type="Proteomes" id="UP000230069">
    <property type="component" value="Unassembled WGS sequence"/>
</dbReference>
<dbReference type="EMBL" id="KZ305020">
    <property type="protein sequence ID" value="PIA60542.1"/>
    <property type="molecule type" value="Genomic_DNA"/>
</dbReference>
<dbReference type="InParanoid" id="A0A2G5EXT9"/>
<accession>A0A2G5EXT9</accession>
<name>A0A2G5EXT9_AQUCA</name>
<proteinExistence type="predicted"/>
<dbReference type="OrthoDB" id="1986529at2759"/>
<evidence type="ECO:0000313" key="1">
    <source>
        <dbReference type="EMBL" id="PIA60542.1"/>
    </source>
</evidence>
<sequence>MREKSGYEAWKGLSWGMELKTLLSSKKTVEAFLGKTFDDLLNLSLEFDGDRAMKETLQDIGGKKLKFEIRIGDFNLDHPEVVYCPNFLTSR</sequence>
<dbReference type="AlphaFoldDB" id="A0A2G5EXT9"/>
<keyword evidence="2" id="KW-1185">Reference proteome</keyword>
<protein>
    <submittedName>
        <fullName evidence="1">Uncharacterized protein</fullName>
    </submittedName>
</protein>
<organism evidence="1 2">
    <name type="scientific">Aquilegia coerulea</name>
    <name type="common">Rocky mountain columbine</name>
    <dbReference type="NCBI Taxonomy" id="218851"/>
    <lineage>
        <taxon>Eukaryota</taxon>
        <taxon>Viridiplantae</taxon>
        <taxon>Streptophyta</taxon>
        <taxon>Embryophyta</taxon>
        <taxon>Tracheophyta</taxon>
        <taxon>Spermatophyta</taxon>
        <taxon>Magnoliopsida</taxon>
        <taxon>Ranunculales</taxon>
        <taxon>Ranunculaceae</taxon>
        <taxon>Thalictroideae</taxon>
        <taxon>Aquilegia</taxon>
    </lineage>
</organism>